<proteinExistence type="inferred from homology"/>
<dbReference type="InterPro" id="IPR023186">
    <property type="entry name" value="IUNH"/>
</dbReference>
<feature type="domain" description="Inosine/uridine-preferring nucleoside hydrolase" evidence="4">
    <location>
        <begin position="11"/>
        <end position="312"/>
    </location>
</feature>
<gene>
    <name evidence="5" type="ORF">INT44_004686</name>
</gene>
<comment type="similarity">
    <text evidence="1">Belongs to the IUNH family.</text>
</comment>
<name>A0A8H7PFW9_9FUNG</name>
<dbReference type="InterPro" id="IPR036452">
    <property type="entry name" value="Ribo_hydro-like"/>
</dbReference>
<dbReference type="InterPro" id="IPR001910">
    <property type="entry name" value="Inosine/uridine_hydrolase_dom"/>
</dbReference>
<dbReference type="PANTHER" id="PTHR12304:SF59">
    <property type="entry name" value="INOSINE-URIDINE PREFERRING NUCLEOSIDE HYDROLASE FAMILY PROTEIN"/>
    <property type="match status" value="1"/>
</dbReference>
<evidence type="ECO:0000256" key="2">
    <source>
        <dbReference type="ARBA" id="ARBA00022801"/>
    </source>
</evidence>
<evidence type="ECO:0000256" key="1">
    <source>
        <dbReference type="ARBA" id="ARBA00009176"/>
    </source>
</evidence>
<reference evidence="5" key="1">
    <citation type="submission" date="2020-12" db="EMBL/GenBank/DDBJ databases">
        <title>Metabolic potential, ecology and presence of endohyphal bacteria is reflected in genomic diversity of Mucoromycotina.</title>
        <authorList>
            <person name="Muszewska A."/>
            <person name="Okrasinska A."/>
            <person name="Steczkiewicz K."/>
            <person name="Drgas O."/>
            <person name="Orlowska M."/>
            <person name="Perlinska-Lenart U."/>
            <person name="Aleksandrzak-Piekarczyk T."/>
            <person name="Szatraj K."/>
            <person name="Zielenkiewicz U."/>
            <person name="Pilsyk S."/>
            <person name="Malc E."/>
            <person name="Mieczkowski P."/>
            <person name="Kruszewska J.S."/>
            <person name="Biernat P."/>
            <person name="Pawlowska J."/>
        </authorList>
    </citation>
    <scope>NUCLEOTIDE SEQUENCE</scope>
    <source>
        <strain evidence="5">WA0000051536</strain>
    </source>
</reference>
<organism evidence="5 6">
    <name type="scientific">Umbelopsis vinacea</name>
    <dbReference type="NCBI Taxonomy" id="44442"/>
    <lineage>
        <taxon>Eukaryota</taxon>
        <taxon>Fungi</taxon>
        <taxon>Fungi incertae sedis</taxon>
        <taxon>Mucoromycota</taxon>
        <taxon>Mucoromycotina</taxon>
        <taxon>Umbelopsidomycetes</taxon>
        <taxon>Umbelopsidales</taxon>
        <taxon>Umbelopsidaceae</taxon>
        <taxon>Umbelopsis</taxon>
    </lineage>
</organism>
<evidence type="ECO:0000256" key="3">
    <source>
        <dbReference type="ARBA" id="ARBA00023295"/>
    </source>
</evidence>
<dbReference type="Proteomes" id="UP000612746">
    <property type="component" value="Unassembled WGS sequence"/>
</dbReference>
<evidence type="ECO:0000259" key="4">
    <source>
        <dbReference type="Pfam" id="PF01156"/>
    </source>
</evidence>
<dbReference type="Gene3D" id="3.90.245.10">
    <property type="entry name" value="Ribonucleoside hydrolase-like"/>
    <property type="match status" value="1"/>
</dbReference>
<dbReference type="PANTHER" id="PTHR12304">
    <property type="entry name" value="INOSINE-URIDINE PREFERRING NUCLEOSIDE HYDROLASE"/>
    <property type="match status" value="1"/>
</dbReference>
<dbReference type="AlphaFoldDB" id="A0A8H7PFW9"/>
<evidence type="ECO:0000313" key="5">
    <source>
        <dbReference type="EMBL" id="KAG2172945.1"/>
    </source>
</evidence>
<evidence type="ECO:0000313" key="6">
    <source>
        <dbReference type="Proteomes" id="UP000612746"/>
    </source>
</evidence>
<sequence>MTTVSAASIPVWLDCDPGHDDAMAIILAAYHPNIQLLGISTTHGNQTLDKTTLNCARVVKAAGIKTKIIPGQALPLVKPSMVAPEIHGVSGLDGTDLLPEPDEDCVVKNEKAVLHMAQVLRDHPTKVTIVAVGPYTNVALLLTLFPELKCKIEKISLMGGAIHSGNRTPVAEFNVLVDPEACHIIFESGLPVYMVPLDVTHKAAVTDKVLEAIEKRCKPNSKFAKLVVDLLLFFKHTYEREFHLYNGPPLHDPCAVAILVAPEIFTIRHLRVDVVTDNSLALGQTICDVYQKSPLPANVHMAMGIDSTAFFEIMLDAWVAADQRSPLNDSLKATP</sequence>
<accession>A0A8H7PFW9</accession>
<dbReference type="GO" id="GO:0008477">
    <property type="term" value="F:purine nucleosidase activity"/>
    <property type="evidence" value="ECO:0007669"/>
    <property type="project" value="TreeGrafter"/>
</dbReference>
<dbReference type="GO" id="GO:0006152">
    <property type="term" value="P:purine nucleoside catabolic process"/>
    <property type="evidence" value="ECO:0007669"/>
    <property type="project" value="TreeGrafter"/>
</dbReference>
<comment type="caution">
    <text evidence="5">The sequence shown here is derived from an EMBL/GenBank/DDBJ whole genome shotgun (WGS) entry which is preliminary data.</text>
</comment>
<dbReference type="GO" id="GO:0005829">
    <property type="term" value="C:cytosol"/>
    <property type="evidence" value="ECO:0007669"/>
    <property type="project" value="TreeGrafter"/>
</dbReference>
<dbReference type="OrthoDB" id="5783963at2759"/>
<keyword evidence="6" id="KW-1185">Reference proteome</keyword>
<dbReference type="Pfam" id="PF01156">
    <property type="entry name" value="IU_nuc_hydro"/>
    <property type="match status" value="1"/>
</dbReference>
<protein>
    <recommendedName>
        <fullName evidence="4">Inosine/uridine-preferring nucleoside hydrolase domain-containing protein</fullName>
    </recommendedName>
</protein>
<dbReference type="EMBL" id="JAEPRA010000021">
    <property type="protein sequence ID" value="KAG2172945.1"/>
    <property type="molecule type" value="Genomic_DNA"/>
</dbReference>
<keyword evidence="2" id="KW-0378">Hydrolase</keyword>
<dbReference type="CDD" id="cd02651">
    <property type="entry name" value="nuc_hydro_IU_UC_XIUA"/>
    <property type="match status" value="1"/>
</dbReference>
<keyword evidence="3" id="KW-0326">Glycosidase</keyword>
<dbReference type="SUPFAM" id="SSF53590">
    <property type="entry name" value="Nucleoside hydrolase"/>
    <property type="match status" value="1"/>
</dbReference>